<dbReference type="EMBL" id="BJHV01000001">
    <property type="protein sequence ID" value="GDY45060.1"/>
    <property type="molecule type" value="Genomic_DNA"/>
</dbReference>
<protein>
    <submittedName>
        <fullName evidence="1">Uncharacterized protein</fullName>
    </submittedName>
</protein>
<dbReference type="RefSeq" id="WP_228053266.1">
    <property type="nucleotide sequence ID" value="NZ_BJHV01000001.1"/>
</dbReference>
<comment type="caution">
    <text evidence="1">The sequence shown here is derived from an EMBL/GenBank/DDBJ whole genome shotgun (WGS) entry which is preliminary data.</text>
</comment>
<proteinExistence type="predicted"/>
<evidence type="ECO:0000313" key="1">
    <source>
        <dbReference type="EMBL" id="GDY45060.1"/>
    </source>
</evidence>
<dbReference type="Proteomes" id="UP000299290">
    <property type="component" value="Unassembled WGS sequence"/>
</dbReference>
<dbReference type="AlphaFoldDB" id="A0A4D4KE24"/>
<name>A0A4D4KE24_9ACTN</name>
<keyword evidence="2" id="KW-1185">Reference proteome</keyword>
<reference evidence="1 2" key="1">
    <citation type="journal article" date="2020" name="Int. J. Syst. Evol. Microbiol.">
        <title>Reclassification of Streptomyces castelarensis and Streptomyces sporoclivatus as later heterotypic synonyms of Streptomyces antimycoticus.</title>
        <authorList>
            <person name="Komaki H."/>
            <person name="Tamura T."/>
        </authorList>
    </citation>
    <scope>NUCLEOTIDE SEQUENCE [LARGE SCALE GENOMIC DNA]</scope>
    <source>
        <strain evidence="1 2">NBRC 12839</strain>
    </source>
</reference>
<evidence type="ECO:0000313" key="2">
    <source>
        <dbReference type="Proteomes" id="UP000299290"/>
    </source>
</evidence>
<gene>
    <name evidence="1" type="ORF">SANT12839_059420</name>
</gene>
<organism evidence="1 2">
    <name type="scientific">Streptomyces antimycoticus</name>
    <dbReference type="NCBI Taxonomy" id="68175"/>
    <lineage>
        <taxon>Bacteria</taxon>
        <taxon>Bacillati</taxon>
        <taxon>Actinomycetota</taxon>
        <taxon>Actinomycetes</taxon>
        <taxon>Kitasatosporales</taxon>
        <taxon>Streptomycetaceae</taxon>
        <taxon>Streptomyces</taxon>
        <taxon>Streptomyces violaceusniger group</taxon>
    </lineage>
</organism>
<accession>A0A4D4KE24</accession>
<sequence length="86" mass="9098">MAKIPEGVDPRQLTVVARRVLLDGIDALSDHLPALTIVGAQAVYLRTPDAAISNAPSPLTVISASTPFCWASNRTWTPPYGEPAST</sequence>